<dbReference type="Proteomes" id="UP001142055">
    <property type="component" value="Chromosome 3"/>
</dbReference>
<dbReference type="EMBL" id="JAPWDV010000003">
    <property type="protein sequence ID" value="KAJ6217815.1"/>
    <property type="molecule type" value="Genomic_DNA"/>
</dbReference>
<keyword evidence="2" id="KW-1185">Reference proteome</keyword>
<feature type="non-terminal residue" evidence="1">
    <location>
        <position position="1"/>
    </location>
</feature>
<sequence>VNALRNGITFATTINTHTNYTAVRSLRQTLTINRLSVVHWGQAVWPSLSVSRSQNRLTRSRQDTR</sequence>
<gene>
    <name evidence="1" type="ORF">RDWZM_008972</name>
</gene>
<accession>A0A9Q0M279</accession>
<name>A0A9Q0M279_BLOTA</name>
<feature type="non-terminal residue" evidence="1">
    <location>
        <position position="65"/>
    </location>
</feature>
<evidence type="ECO:0000313" key="1">
    <source>
        <dbReference type="EMBL" id="KAJ6217815.1"/>
    </source>
</evidence>
<dbReference type="AlphaFoldDB" id="A0A9Q0M279"/>
<organism evidence="1 2">
    <name type="scientific">Blomia tropicalis</name>
    <name type="common">Mite</name>
    <dbReference type="NCBI Taxonomy" id="40697"/>
    <lineage>
        <taxon>Eukaryota</taxon>
        <taxon>Metazoa</taxon>
        <taxon>Ecdysozoa</taxon>
        <taxon>Arthropoda</taxon>
        <taxon>Chelicerata</taxon>
        <taxon>Arachnida</taxon>
        <taxon>Acari</taxon>
        <taxon>Acariformes</taxon>
        <taxon>Sarcoptiformes</taxon>
        <taxon>Astigmata</taxon>
        <taxon>Glycyphagoidea</taxon>
        <taxon>Echimyopodidae</taxon>
        <taxon>Blomia</taxon>
    </lineage>
</organism>
<evidence type="ECO:0000313" key="2">
    <source>
        <dbReference type="Proteomes" id="UP001142055"/>
    </source>
</evidence>
<comment type="caution">
    <text evidence="1">The sequence shown here is derived from an EMBL/GenBank/DDBJ whole genome shotgun (WGS) entry which is preliminary data.</text>
</comment>
<protein>
    <submittedName>
        <fullName evidence="1">Uncharacterized protein</fullName>
    </submittedName>
</protein>
<proteinExistence type="predicted"/>
<reference evidence="1" key="1">
    <citation type="submission" date="2022-12" db="EMBL/GenBank/DDBJ databases">
        <title>Genome assemblies of Blomia tropicalis.</title>
        <authorList>
            <person name="Cui Y."/>
        </authorList>
    </citation>
    <scope>NUCLEOTIDE SEQUENCE</scope>
    <source>
        <tissue evidence="1">Adult mites</tissue>
    </source>
</reference>